<gene>
    <name evidence="2" type="ORF">A2824_03455</name>
</gene>
<dbReference type="GO" id="GO:0016747">
    <property type="term" value="F:acyltransferase activity, transferring groups other than amino-acyl groups"/>
    <property type="evidence" value="ECO:0007669"/>
    <property type="project" value="InterPro"/>
</dbReference>
<organism evidence="2 3">
    <name type="scientific">Candidatus Nomurabacteria bacterium RIFCSPHIGHO2_01_FULL_42_16</name>
    <dbReference type="NCBI Taxonomy" id="1801743"/>
    <lineage>
        <taxon>Bacteria</taxon>
        <taxon>Candidatus Nomuraibacteriota</taxon>
    </lineage>
</organism>
<evidence type="ECO:0000313" key="3">
    <source>
        <dbReference type="Proteomes" id="UP000178059"/>
    </source>
</evidence>
<dbReference type="PROSITE" id="PS51186">
    <property type="entry name" value="GNAT"/>
    <property type="match status" value="1"/>
</dbReference>
<dbReference type="Pfam" id="PF00583">
    <property type="entry name" value="Acetyltransf_1"/>
    <property type="match status" value="1"/>
</dbReference>
<dbReference type="AlphaFoldDB" id="A0A1F6VIU6"/>
<comment type="caution">
    <text evidence="2">The sequence shown here is derived from an EMBL/GenBank/DDBJ whole genome shotgun (WGS) entry which is preliminary data.</text>
</comment>
<dbReference type="InterPro" id="IPR016181">
    <property type="entry name" value="Acyl_CoA_acyltransferase"/>
</dbReference>
<dbReference type="Proteomes" id="UP000178059">
    <property type="component" value="Unassembled WGS sequence"/>
</dbReference>
<evidence type="ECO:0000259" key="1">
    <source>
        <dbReference type="PROSITE" id="PS51186"/>
    </source>
</evidence>
<dbReference type="Gene3D" id="3.40.630.30">
    <property type="match status" value="1"/>
</dbReference>
<feature type="domain" description="N-acetyltransferase" evidence="1">
    <location>
        <begin position="14"/>
        <end position="157"/>
    </location>
</feature>
<dbReference type="SUPFAM" id="SSF55729">
    <property type="entry name" value="Acyl-CoA N-acyltransferases (Nat)"/>
    <property type="match status" value="1"/>
</dbReference>
<evidence type="ECO:0000313" key="2">
    <source>
        <dbReference type="EMBL" id="OGI69496.1"/>
    </source>
</evidence>
<accession>A0A1F6VIU6</accession>
<name>A0A1F6VIU6_9BACT</name>
<sequence>MKNYIRNSFEKAPVETKTLTPQELEKIILEEDGYTVKDKRFLSKEEGGVFHYFRPEDLRTENYFPIVKEGDLITGIAALQKSPFAEKLFWMKSISIDPKYQGNHYATKLAEEIIRFTKDQGYQLEVSGYSNREAKDKLERLFNKFAEKYGVTLVSEK</sequence>
<proteinExistence type="predicted"/>
<dbReference type="InterPro" id="IPR000182">
    <property type="entry name" value="GNAT_dom"/>
</dbReference>
<dbReference type="CDD" id="cd04301">
    <property type="entry name" value="NAT_SF"/>
    <property type="match status" value="1"/>
</dbReference>
<dbReference type="STRING" id="1801743.A2824_03455"/>
<protein>
    <recommendedName>
        <fullName evidence="1">N-acetyltransferase domain-containing protein</fullName>
    </recommendedName>
</protein>
<dbReference type="EMBL" id="MFTT01000024">
    <property type="protein sequence ID" value="OGI69496.1"/>
    <property type="molecule type" value="Genomic_DNA"/>
</dbReference>
<reference evidence="2 3" key="1">
    <citation type="journal article" date="2016" name="Nat. Commun.">
        <title>Thousands of microbial genomes shed light on interconnected biogeochemical processes in an aquifer system.</title>
        <authorList>
            <person name="Anantharaman K."/>
            <person name="Brown C.T."/>
            <person name="Hug L.A."/>
            <person name="Sharon I."/>
            <person name="Castelle C.J."/>
            <person name="Probst A.J."/>
            <person name="Thomas B.C."/>
            <person name="Singh A."/>
            <person name="Wilkins M.J."/>
            <person name="Karaoz U."/>
            <person name="Brodie E.L."/>
            <person name="Williams K.H."/>
            <person name="Hubbard S.S."/>
            <person name="Banfield J.F."/>
        </authorList>
    </citation>
    <scope>NUCLEOTIDE SEQUENCE [LARGE SCALE GENOMIC DNA]</scope>
</reference>